<sequence length="88" mass="9851">MEPSESQSSSNIGGDQAKDNKFKHRGQIVFRMPNFRAFSVGRGPNEVFSEPVVFINGLPWRIKIKRVIETYVGCFIECNGEKSVGLST</sequence>
<proteinExistence type="predicted"/>
<dbReference type="InterPro" id="IPR008974">
    <property type="entry name" value="TRAF-like"/>
</dbReference>
<reference evidence="3" key="2">
    <citation type="submission" date="2016-06" db="UniProtKB">
        <authorList>
            <consortium name="WormBaseParasite"/>
        </authorList>
    </citation>
    <scope>IDENTIFICATION</scope>
</reference>
<feature type="compositionally biased region" description="Polar residues" evidence="1">
    <location>
        <begin position="1"/>
        <end position="13"/>
    </location>
</feature>
<protein>
    <submittedName>
        <fullName evidence="3">MATH domain-containing protein</fullName>
    </submittedName>
</protein>
<reference evidence="2" key="1">
    <citation type="submission" date="2014-05" db="EMBL/GenBank/DDBJ databases">
        <title>The genome and life-stage specific transcriptomes of Globodera pallida elucidate key aspects of plant parasitism by a cyst nematode.</title>
        <authorList>
            <person name="Cotton J.A."/>
            <person name="Lilley C.J."/>
            <person name="Jones L.M."/>
            <person name="Kikuchi T."/>
            <person name="Reid A.J."/>
            <person name="Thorpe P."/>
            <person name="Tsai I.J."/>
            <person name="Beasley H."/>
            <person name="Blok V."/>
            <person name="Cock P.J.A."/>
            <person name="Van den Akker S.E."/>
            <person name="Holroyd N."/>
            <person name="Hunt M."/>
            <person name="Mantelin S."/>
            <person name="Naghra H."/>
            <person name="Pain A."/>
            <person name="Palomares-Rius J.E."/>
            <person name="Zarowiecki M."/>
            <person name="Berriman M."/>
            <person name="Jones J.T."/>
            <person name="Urwin P.E."/>
        </authorList>
    </citation>
    <scope>NUCLEOTIDE SEQUENCE [LARGE SCALE GENOMIC DNA]</scope>
    <source>
        <strain evidence="2">Lindley</strain>
    </source>
</reference>
<name>A0A183CKG7_GLOPA</name>
<feature type="region of interest" description="Disordered" evidence="1">
    <location>
        <begin position="1"/>
        <end position="21"/>
    </location>
</feature>
<dbReference type="WBParaSite" id="GPLIN_001337300">
    <property type="protein sequence ID" value="GPLIN_001337300"/>
    <property type="gene ID" value="GPLIN_001337300"/>
</dbReference>
<dbReference type="Proteomes" id="UP000050741">
    <property type="component" value="Unassembled WGS sequence"/>
</dbReference>
<keyword evidence="2" id="KW-1185">Reference proteome</keyword>
<evidence type="ECO:0000256" key="1">
    <source>
        <dbReference type="SAM" id="MobiDB-lite"/>
    </source>
</evidence>
<evidence type="ECO:0000313" key="3">
    <source>
        <dbReference type="WBParaSite" id="GPLIN_001337300"/>
    </source>
</evidence>
<accession>A0A183CKG7</accession>
<dbReference type="Gene3D" id="2.60.210.10">
    <property type="entry name" value="Apoptosis, Tumor Necrosis Factor Receptor Associated Protein 2, Chain A"/>
    <property type="match status" value="1"/>
</dbReference>
<organism evidence="2 3">
    <name type="scientific">Globodera pallida</name>
    <name type="common">Potato cyst nematode worm</name>
    <name type="synonym">Heterodera pallida</name>
    <dbReference type="NCBI Taxonomy" id="36090"/>
    <lineage>
        <taxon>Eukaryota</taxon>
        <taxon>Metazoa</taxon>
        <taxon>Ecdysozoa</taxon>
        <taxon>Nematoda</taxon>
        <taxon>Chromadorea</taxon>
        <taxon>Rhabditida</taxon>
        <taxon>Tylenchina</taxon>
        <taxon>Tylenchomorpha</taxon>
        <taxon>Tylenchoidea</taxon>
        <taxon>Heteroderidae</taxon>
        <taxon>Heteroderinae</taxon>
        <taxon>Globodera</taxon>
    </lineage>
</organism>
<dbReference type="AlphaFoldDB" id="A0A183CKG7"/>
<evidence type="ECO:0000313" key="2">
    <source>
        <dbReference type="Proteomes" id="UP000050741"/>
    </source>
</evidence>